<name>A0A9W5K288_BACC8</name>
<evidence type="ECO:0000313" key="2">
    <source>
        <dbReference type="Proteomes" id="UP000006607"/>
    </source>
</evidence>
<comment type="caution">
    <text evidence="1">The sequence shown here is derived from an EMBL/GenBank/DDBJ whole genome shotgun (WGS) entry which is preliminary data.</text>
</comment>
<reference evidence="1" key="1">
    <citation type="submission" date="2012-04" db="EMBL/GenBank/DDBJ databases">
        <title>The Genome Sequence of Bacillus cereus VD014.</title>
        <authorList>
            <consortium name="The Broad Institute Genome Sequencing Platform"/>
            <consortium name="The Broad Institute Genome Sequencing Center for Infectious Disease"/>
            <person name="Feldgarden M."/>
            <person name="Van der Auwera G.A."/>
            <person name="Mahillon J."/>
            <person name="Duprez V."/>
            <person name="Timmery S."/>
            <person name="Mattelet C."/>
            <person name="Dierick K."/>
            <person name="Sun M."/>
            <person name="Yu Z."/>
            <person name="Zhu L."/>
            <person name="Hu X."/>
            <person name="Shank E.B."/>
            <person name="Swiecicka I."/>
            <person name="Hansen B.M."/>
            <person name="Andrup L."/>
            <person name="Young S.K."/>
            <person name="Zeng Q."/>
            <person name="Gargeya S."/>
            <person name="Fitzgerald M."/>
            <person name="Haas B."/>
            <person name="Abouelleil A."/>
            <person name="Alvarado L."/>
            <person name="Arachchi H.M."/>
            <person name="Berlin A."/>
            <person name="Chapman S.B."/>
            <person name="Goldberg J."/>
            <person name="Griggs A."/>
            <person name="Gujja S."/>
            <person name="Hansen M."/>
            <person name="Howarth C."/>
            <person name="Imamovic A."/>
            <person name="Larimer J."/>
            <person name="McCowen C."/>
            <person name="Montmayeur A."/>
            <person name="Murphy C."/>
            <person name="Neiman D."/>
            <person name="Pearson M."/>
            <person name="Priest M."/>
            <person name="Roberts A."/>
            <person name="Saif S."/>
            <person name="Shea T."/>
            <person name="Sisk P."/>
            <person name="Sykes S."/>
            <person name="Wortman J."/>
            <person name="Nusbaum C."/>
            <person name="Birren B."/>
        </authorList>
    </citation>
    <scope>NUCLEOTIDE SEQUENCE</scope>
    <source>
        <strain evidence="1">VD014</strain>
    </source>
</reference>
<evidence type="ECO:0000313" key="1">
    <source>
        <dbReference type="EMBL" id="EJR12457.1"/>
    </source>
</evidence>
<dbReference type="EMBL" id="AHER01000061">
    <property type="protein sequence ID" value="EJR12457.1"/>
    <property type="molecule type" value="Genomic_DNA"/>
</dbReference>
<dbReference type="Proteomes" id="UP000006607">
    <property type="component" value="Unassembled WGS sequence"/>
</dbReference>
<proteinExistence type="predicted"/>
<sequence length="77" mass="8890">MARELRIVGCRWIGSLIRRLALLDCYQDCWLGLVIFELRVANTPKTVPNPSKEAQIHPHLLCSFAKIYKDVRVLENP</sequence>
<accession>A0A9W5K288</accession>
<dbReference type="AlphaFoldDB" id="A0A9W5K288"/>
<protein>
    <submittedName>
        <fullName evidence="1">Uncharacterized protein</fullName>
    </submittedName>
</protein>
<organism evidence="1 2">
    <name type="scientific">Bacillus cereus (strain VD014)</name>
    <dbReference type="NCBI Taxonomy" id="1053223"/>
    <lineage>
        <taxon>Bacteria</taxon>
        <taxon>Bacillati</taxon>
        <taxon>Bacillota</taxon>
        <taxon>Bacilli</taxon>
        <taxon>Bacillales</taxon>
        <taxon>Bacillaceae</taxon>
        <taxon>Bacillus</taxon>
        <taxon>Bacillus cereus group</taxon>
    </lineage>
</organism>
<gene>
    <name evidence="1" type="ORF">IIA_05650</name>
</gene>